<dbReference type="Pfam" id="PF11102">
    <property type="entry name" value="YjbF"/>
    <property type="match status" value="1"/>
</dbReference>
<keyword evidence="1" id="KW-0732">Signal</keyword>
<keyword evidence="3" id="KW-1185">Reference proteome</keyword>
<dbReference type="OrthoDB" id="6237231at2"/>
<evidence type="ECO:0000256" key="1">
    <source>
        <dbReference type="SAM" id="SignalP"/>
    </source>
</evidence>
<dbReference type="InterPro" id="IPR021308">
    <property type="entry name" value="GfcB"/>
</dbReference>
<dbReference type="RefSeq" id="WP_076530554.1">
    <property type="nucleotide sequence ID" value="NZ_FOAC01000001.1"/>
</dbReference>
<dbReference type="InterPro" id="IPR023373">
    <property type="entry name" value="YmcC_sf"/>
</dbReference>
<organism evidence="2 3">
    <name type="scientific">Roseovarius nanhaiticus</name>
    <dbReference type="NCBI Taxonomy" id="573024"/>
    <lineage>
        <taxon>Bacteria</taxon>
        <taxon>Pseudomonadati</taxon>
        <taxon>Pseudomonadota</taxon>
        <taxon>Alphaproteobacteria</taxon>
        <taxon>Rhodobacterales</taxon>
        <taxon>Roseobacteraceae</taxon>
        <taxon>Roseovarius</taxon>
    </lineage>
</organism>
<dbReference type="SUPFAM" id="SSF159270">
    <property type="entry name" value="YmcC-like"/>
    <property type="match status" value="1"/>
</dbReference>
<dbReference type="EMBL" id="FTNV01000001">
    <property type="protein sequence ID" value="SIR89992.1"/>
    <property type="molecule type" value="Genomic_DNA"/>
</dbReference>
<feature type="signal peptide" evidence="1">
    <location>
        <begin position="1"/>
        <end position="23"/>
    </location>
</feature>
<evidence type="ECO:0000313" key="2">
    <source>
        <dbReference type="EMBL" id="SIR89992.1"/>
    </source>
</evidence>
<dbReference type="Gene3D" id="2.40.360.10">
    <property type="entry name" value="YmcC-like"/>
    <property type="match status" value="1"/>
</dbReference>
<dbReference type="AlphaFoldDB" id="A0A1N7EPM3"/>
<name>A0A1N7EPM3_9RHOB</name>
<reference evidence="2 3" key="1">
    <citation type="submission" date="2017-01" db="EMBL/GenBank/DDBJ databases">
        <authorList>
            <person name="Mah S.A."/>
            <person name="Swanson W.J."/>
            <person name="Moy G.W."/>
            <person name="Vacquier V.D."/>
        </authorList>
    </citation>
    <scope>NUCLEOTIDE SEQUENCE [LARGE SCALE GENOMIC DNA]</scope>
    <source>
        <strain evidence="2 3">DSM 29590</strain>
    </source>
</reference>
<gene>
    <name evidence="2" type="ORF">SAMN05421666_0414</name>
</gene>
<accession>A0A1N7EPM3</accession>
<evidence type="ECO:0000313" key="3">
    <source>
        <dbReference type="Proteomes" id="UP000186019"/>
    </source>
</evidence>
<dbReference type="PROSITE" id="PS51257">
    <property type="entry name" value="PROKAR_LIPOPROTEIN"/>
    <property type="match status" value="1"/>
</dbReference>
<keyword evidence="2" id="KW-0449">Lipoprotein</keyword>
<dbReference type="Proteomes" id="UP000186019">
    <property type="component" value="Unassembled WGS sequence"/>
</dbReference>
<protein>
    <submittedName>
        <fullName evidence="2">Group 4 capsule polysaccharide lipoprotein gfcB, YjbF</fullName>
    </submittedName>
</protein>
<dbReference type="STRING" id="573024.SAMN05216208_1721"/>
<proteinExistence type="predicted"/>
<feature type="chain" id="PRO_5009941425" evidence="1">
    <location>
        <begin position="24"/>
        <end position="226"/>
    </location>
</feature>
<sequence>MIRLTRIALLLAFGFGLSGCGNAPGRDVTAVSIVQNIVSAITGSGTADTPDANAVARQAAAALTNTDGQVVVLAIPNRDVLTALQEIERNGDYVTFGSADRRSLTLKHGMLTATRGLGYDLMSADVEQVYRLIRTRTEGAAPRVNRYLDGENQTRPLSVWCQIKQGNSSASSAAGLPAGTVGMLESCVSDGATFQNSYQVTPDGRIVQSRQWISPLNGYVTVQSLR</sequence>